<dbReference type="Gene3D" id="3.40.50.300">
    <property type="entry name" value="P-loop containing nucleotide triphosphate hydrolases"/>
    <property type="match status" value="3"/>
</dbReference>
<keyword evidence="7 16" id="KW-0347">Helicase</keyword>
<dbReference type="PANTHER" id="PTHR45418:SF1">
    <property type="entry name" value="CANCER_TESTIS ANTIGEN 55"/>
    <property type="match status" value="1"/>
</dbReference>
<evidence type="ECO:0000259" key="13">
    <source>
        <dbReference type="Pfam" id="PF13086"/>
    </source>
</evidence>
<dbReference type="InterPro" id="IPR041679">
    <property type="entry name" value="DNA2/NAM7-like_C"/>
</dbReference>
<dbReference type="InterPro" id="IPR026122">
    <property type="entry name" value="MOV-10/SDE3_DEXXQ/H-box"/>
</dbReference>
<accession>A0A6L2JT93</accession>
<keyword evidence="6" id="KW-0378">Hydrolase</keyword>
<evidence type="ECO:0000256" key="9">
    <source>
        <dbReference type="ARBA" id="ARBA00022884"/>
    </source>
</evidence>
<feature type="domain" description="Helicase MOV-10-like beta-barrel" evidence="15">
    <location>
        <begin position="491"/>
        <end position="575"/>
    </location>
</feature>
<comment type="similarity">
    <text evidence="2">Belongs to the DNA2/NAM7 helicase family. SDE3 subfamily.</text>
</comment>
<evidence type="ECO:0000256" key="8">
    <source>
        <dbReference type="ARBA" id="ARBA00022840"/>
    </source>
</evidence>
<feature type="region of interest" description="Disordered" evidence="12">
    <location>
        <begin position="1148"/>
        <end position="1218"/>
    </location>
</feature>
<dbReference type="GO" id="GO:0031047">
    <property type="term" value="P:regulatory ncRNA-mediated gene silencing"/>
    <property type="evidence" value="ECO:0007669"/>
    <property type="project" value="UniProtKB-KW"/>
</dbReference>
<proteinExistence type="inferred from homology"/>
<evidence type="ECO:0000256" key="1">
    <source>
        <dbReference type="ARBA" id="ARBA00004331"/>
    </source>
</evidence>
<dbReference type="GO" id="GO:0016787">
    <property type="term" value="F:hydrolase activity"/>
    <property type="evidence" value="ECO:0007669"/>
    <property type="project" value="UniProtKB-KW"/>
</dbReference>
<evidence type="ECO:0000256" key="5">
    <source>
        <dbReference type="ARBA" id="ARBA00022741"/>
    </source>
</evidence>
<dbReference type="Gene3D" id="2.40.30.270">
    <property type="match status" value="1"/>
</dbReference>
<dbReference type="AlphaFoldDB" id="A0A6L2JT93"/>
<comment type="subcellular location">
    <subcellularLocation>
        <location evidence="1">Cytoplasm</location>
        <location evidence="1">Cytoplasmic ribonucleoprotein granule</location>
    </subcellularLocation>
</comment>
<dbReference type="InterPro" id="IPR041677">
    <property type="entry name" value="DNA2/NAM7_AAA_11"/>
</dbReference>
<dbReference type="InterPro" id="IPR027417">
    <property type="entry name" value="P-loop_NTPase"/>
</dbReference>
<comment type="caution">
    <text evidence="16">The sequence shown here is derived from an EMBL/GenBank/DDBJ whole genome shotgun (WGS) entry which is preliminary data.</text>
</comment>
<evidence type="ECO:0000313" key="16">
    <source>
        <dbReference type="EMBL" id="GEU40291.1"/>
    </source>
</evidence>
<dbReference type="FunFam" id="3.40.50.300:FF:001468">
    <property type="entry name" value="Probable RNA helicase SDE3"/>
    <property type="match status" value="1"/>
</dbReference>
<protein>
    <recommendedName>
        <fullName evidence="3">RNA helicase</fullName>
        <ecNumber evidence="3">3.6.4.13</ecNumber>
    </recommendedName>
</protein>
<feature type="domain" description="DNA2/NAM7 helicase helicase" evidence="13">
    <location>
        <begin position="622"/>
        <end position="710"/>
    </location>
</feature>
<dbReference type="FunFam" id="3.40.50.300:FF:000608">
    <property type="entry name" value="Mov10 RISC complex RNA helicase"/>
    <property type="match status" value="1"/>
</dbReference>
<dbReference type="SUPFAM" id="SSF52540">
    <property type="entry name" value="P-loop containing nucleoside triphosphate hydrolases"/>
    <property type="match status" value="1"/>
</dbReference>
<evidence type="ECO:0000256" key="6">
    <source>
        <dbReference type="ARBA" id="ARBA00022801"/>
    </source>
</evidence>
<sequence length="1218" mass="136624">MVPCSSLYQICGFLEYYALGLLWSLFMSSEYVDCPELSDISICANDLMNTDIVIWTCLLWIITKVDDCYFSLNTSSKYTGDPESVEFYPIGFYLESFFNERDLGDNAMFFLLSWWYFMGKSRLLLFGISSKDMSCWKISEFGNNINEKLLEKFLGEEMVYLSCDSVDKTERVVAIDQSIFSPEHISGLKFSSVPNHRLALKLGVPIMLTQLAFLKMGSVNYDDETRSVISDVGDIGNVDFANDGSFYNYNPENEGPIVISVPFPLAEGKPQFVPVGETVFNAITIKNTSTEAVTLWSVQIYDSKPDKCFTLSVMEPPSPNSDEDYAKSFVDSFSLEDRTLVPGKTLTIYLLCKPTAKGLHTTAVHFNVDDDKIERMGFIMAEDKISRSLTSKKPYSRPNRNKPMLPRIYSPGGDNSGVKVMRGYRPVKANSRPYRYKLPEYPIPKDIRDVIESKGVPDALMEGLMKKNYVPFFRTLINMEEIKLEEDVRTYDMQGVAFKKKYRHLSLEVPGLAERRPSLVVGDFIVAKRTFQNEHNTSPLYTGFISRVDAEEVHLSFHEDLHSYYSEGDRFDVQFQFNRLGMRRLYQAIEATGKLDIEFLFPDLPLTERYIETSPLVPISCNLNEEQLSSVEMILGCKGGPPYVVHGPPGTGKSVTLTEAILQLYRIRRNSKILVCAPSNYAADHLLDKLVMETAVTIGNGDLLRLNAASRPVNDIKQEYLEFCSYDEEESGFSCPMFEKLARYRIIISTYSSAAMLYAEGLQTGHFTHIFLDEAAQASEPETMIPVSHFYRRDTVVVLAGDPVQLGPVIFSKEAENSGLGVSFMERLCESKFYKDGNQNYVTKLVRNYRCHEHILSLPSELFYQGDLVSCKEDDTLYPLTWKDYLPNPEFPVLFIGVQGVDEREGNNPSWFNRIEASEVVEVVMNLRERGIKSEDIGVITPYRQQVSKINSALESFVGLDIKVGTVESFQGQEREVIIISTVRSTIKHNDTDKRHCLGFLSNPRRFNVAITRARSLLIAIGNPHIICKDEHWNKLLWHCADNDSYKGCFRPEKAEIVNMGPETEQYDSSNWQGNWSNGNPTSFSGWTASENGNLIPPAPVADNDWDVGSCDWNANQNGNCIPLAPGGDDDWGVGPTVSDNMGDSTIQTPLGAADCEDDSTDIPTETTNCSEYPPEGPTGASDNGGEGSSEIYAGTPDNGGDGSSEIYAGTSDNWGEG</sequence>
<comment type="catalytic activity">
    <reaction evidence="11">
        <text>ATP + H2O = ADP + phosphate + H(+)</text>
        <dbReference type="Rhea" id="RHEA:13065"/>
        <dbReference type="ChEBI" id="CHEBI:15377"/>
        <dbReference type="ChEBI" id="CHEBI:15378"/>
        <dbReference type="ChEBI" id="CHEBI:30616"/>
        <dbReference type="ChEBI" id="CHEBI:43474"/>
        <dbReference type="ChEBI" id="CHEBI:456216"/>
        <dbReference type="EC" id="3.6.4.13"/>
    </reaction>
</comment>
<evidence type="ECO:0000256" key="11">
    <source>
        <dbReference type="ARBA" id="ARBA00047984"/>
    </source>
</evidence>
<keyword evidence="8" id="KW-0067">ATP-binding</keyword>
<dbReference type="EMBL" id="BKCJ010001283">
    <property type="protein sequence ID" value="GEU40291.1"/>
    <property type="molecule type" value="Genomic_DNA"/>
</dbReference>
<keyword evidence="9" id="KW-0694">RNA-binding</keyword>
<evidence type="ECO:0000256" key="3">
    <source>
        <dbReference type="ARBA" id="ARBA00012552"/>
    </source>
</evidence>
<evidence type="ECO:0000256" key="12">
    <source>
        <dbReference type="SAM" id="MobiDB-lite"/>
    </source>
</evidence>
<evidence type="ECO:0000256" key="10">
    <source>
        <dbReference type="ARBA" id="ARBA00023158"/>
    </source>
</evidence>
<dbReference type="EC" id="3.6.4.13" evidence="3"/>
<keyword evidence="5" id="KW-0547">Nucleotide-binding</keyword>
<dbReference type="InterPro" id="IPR049080">
    <property type="entry name" value="MOV-10-like_beta-barrel"/>
</dbReference>
<dbReference type="CDD" id="cd18038">
    <property type="entry name" value="DEXXQc_Helz-like"/>
    <property type="match status" value="1"/>
</dbReference>
<reference evidence="16" key="1">
    <citation type="journal article" date="2019" name="Sci. Rep.">
        <title>Draft genome of Tanacetum cinerariifolium, the natural source of mosquito coil.</title>
        <authorList>
            <person name="Yamashiro T."/>
            <person name="Shiraishi A."/>
            <person name="Satake H."/>
            <person name="Nakayama K."/>
        </authorList>
    </citation>
    <scope>NUCLEOTIDE SEQUENCE</scope>
</reference>
<feature type="domain" description="DNA2/NAM7 helicase helicase" evidence="13">
    <location>
        <begin position="741"/>
        <end position="813"/>
    </location>
</feature>
<gene>
    <name evidence="16" type="ORF">Tci_012269</name>
</gene>
<dbReference type="GO" id="GO:0005524">
    <property type="term" value="F:ATP binding"/>
    <property type="evidence" value="ECO:0007669"/>
    <property type="project" value="UniProtKB-KW"/>
</dbReference>
<name>A0A6L2JT93_TANCI</name>
<feature type="compositionally biased region" description="Polar residues" evidence="12">
    <location>
        <begin position="1162"/>
        <end position="1171"/>
    </location>
</feature>
<dbReference type="PANTHER" id="PTHR45418">
    <property type="entry name" value="CANCER/TESTIS ANTIGEN 55"/>
    <property type="match status" value="1"/>
</dbReference>
<dbReference type="InterPro" id="IPR047187">
    <property type="entry name" value="SF1_C_Upf1"/>
</dbReference>
<dbReference type="CDD" id="cd18808">
    <property type="entry name" value="SF1_C_Upf1"/>
    <property type="match status" value="1"/>
</dbReference>
<organism evidence="16">
    <name type="scientific">Tanacetum cinerariifolium</name>
    <name type="common">Dalmatian daisy</name>
    <name type="synonym">Chrysanthemum cinerariifolium</name>
    <dbReference type="NCBI Taxonomy" id="118510"/>
    <lineage>
        <taxon>Eukaryota</taxon>
        <taxon>Viridiplantae</taxon>
        <taxon>Streptophyta</taxon>
        <taxon>Embryophyta</taxon>
        <taxon>Tracheophyta</taxon>
        <taxon>Spermatophyta</taxon>
        <taxon>Magnoliopsida</taxon>
        <taxon>eudicotyledons</taxon>
        <taxon>Gunneridae</taxon>
        <taxon>Pentapetalae</taxon>
        <taxon>asterids</taxon>
        <taxon>campanulids</taxon>
        <taxon>Asterales</taxon>
        <taxon>Asteraceae</taxon>
        <taxon>Asteroideae</taxon>
        <taxon>Anthemideae</taxon>
        <taxon>Anthemidinae</taxon>
        <taxon>Tanacetum</taxon>
    </lineage>
</organism>
<dbReference type="Pfam" id="PF13086">
    <property type="entry name" value="AAA_11"/>
    <property type="match status" value="2"/>
</dbReference>
<evidence type="ECO:0000259" key="14">
    <source>
        <dbReference type="Pfam" id="PF13087"/>
    </source>
</evidence>
<dbReference type="GO" id="GO:0036464">
    <property type="term" value="C:cytoplasmic ribonucleoprotein granule"/>
    <property type="evidence" value="ECO:0007669"/>
    <property type="project" value="UniProtKB-SubCell"/>
</dbReference>
<evidence type="ECO:0000256" key="4">
    <source>
        <dbReference type="ARBA" id="ARBA00022490"/>
    </source>
</evidence>
<feature type="domain" description="DNA2/NAM7 helicase-like C-terminal" evidence="14">
    <location>
        <begin position="821"/>
        <end position="1024"/>
    </location>
</feature>
<dbReference type="Pfam" id="PF21634">
    <property type="entry name" value="MOV-10_beta-barrel"/>
    <property type="match status" value="1"/>
</dbReference>
<dbReference type="GO" id="GO:0003723">
    <property type="term" value="F:RNA binding"/>
    <property type="evidence" value="ECO:0007669"/>
    <property type="project" value="UniProtKB-KW"/>
</dbReference>
<keyword evidence="10" id="KW-0943">RNA-mediated gene silencing</keyword>
<evidence type="ECO:0000256" key="7">
    <source>
        <dbReference type="ARBA" id="ARBA00022806"/>
    </source>
</evidence>
<dbReference type="Pfam" id="PF13087">
    <property type="entry name" value="AAA_12"/>
    <property type="match status" value="1"/>
</dbReference>
<evidence type="ECO:0000259" key="15">
    <source>
        <dbReference type="Pfam" id="PF21634"/>
    </source>
</evidence>
<keyword evidence="4" id="KW-0963">Cytoplasm</keyword>
<evidence type="ECO:0000256" key="2">
    <source>
        <dbReference type="ARBA" id="ARBA00005601"/>
    </source>
</evidence>
<dbReference type="GO" id="GO:0032574">
    <property type="term" value="F:5'-3' RNA helicase activity"/>
    <property type="evidence" value="ECO:0007669"/>
    <property type="project" value="InterPro"/>
</dbReference>